<proteinExistence type="inferred from homology"/>
<dbReference type="InterPro" id="IPR017871">
    <property type="entry name" value="ABC_transporter-like_CS"/>
</dbReference>
<evidence type="ECO:0000313" key="7">
    <source>
        <dbReference type="EMBL" id="SNR98275.1"/>
    </source>
</evidence>
<dbReference type="PANTHER" id="PTHR46743">
    <property type="entry name" value="TEICHOIC ACIDS EXPORT ATP-BINDING PROTEIN TAGH"/>
    <property type="match status" value="1"/>
</dbReference>
<keyword evidence="8" id="KW-1185">Reference proteome</keyword>
<protein>
    <submittedName>
        <fullName evidence="7">ABC-2 type transport system ATP-binding protein</fullName>
    </submittedName>
</protein>
<dbReference type="PANTHER" id="PTHR46743:SF2">
    <property type="entry name" value="TEICHOIC ACIDS EXPORT ATP-BINDING PROTEIN TAGH"/>
    <property type="match status" value="1"/>
</dbReference>
<dbReference type="SMART" id="SM00382">
    <property type="entry name" value="AAA"/>
    <property type="match status" value="1"/>
</dbReference>
<name>A0A239ARF8_9ACTN</name>
<evidence type="ECO:0000256" key="5">
    <source>
        <dbReference type="SAM" id="MobiDB-lite"/>
    </source>
</evidence>
<reference evidence="8" key="1">
    <citation type="submission" date="2017-06" db="EMBL/GenBank/DDBJ databases">
        <authorList>
            <person name="Varghese N."/>
            <person name="Submissions S."/>
        </authorList>
    </citation>
    <scope>NUCLEOTIDE SEQUENCE [LARGE SCALE GENOMIC DNA]</scope>
    <source>
        <strain evidence="8">DSM 44485</strain>
    </source>
</reference>
<dbReference type="InterPro" id="IPR050683">
    <property type="entry name" value="Bact_Polysacc_Export_ATP-bd"/>
</dbReference>
<dbReference type="GO" id="GO:0016887">
    <property type="term" value="F:ATP hydrolysis activity"/>
    <property type="evidence" value="ECO:0007669"/>
    <property type="project" value="InterPro"/>
</dbReference>
<dbReference type="InterPro" id="IPR015860">
    <property type="entry name" value="ABC_transpr_TagH-like"/>
</dbReference>
<evidence type="ECO:0000256" key="4">
    <source>
        <dbReference type="ARBA" id="ARBA00022840"/>
    </source>
</evidence>
<dbReference type="PROSITE" id="PS00211">
    <property type="entry name" value="ABC_TRANSPORTER_1"/>
    <property type="match status" value="1"/>
</dbReference>
<feature type="region of interest" description="Disordered" evidence="5">
    <location>
        <begin position="251"/>
        <end position="276"/>
    </location>
</feature>
<dbReference type="RefSeq" id="WP_245919650.1">
    <property type="nucleotide sequence ID" value="NZ_FZNP01000009.1"/>
</dbReference>
<dbReference type="InterPro" id="IPR003439">
    <property type="entry name" value="ABC_transporter-like_ATP-bd"/>
</dbReference>
<evidence type="ECO:0000256" key="3">
    <source>
        <dbReference type="ARBA" id="ARBA00022741"/>
    </source>
</evidence>
<keyword evidence="3" id="KW-0547">Nucleotide-binding</keyword>
<dbReference type="EMBL" id="FZNP01000009">
    <property type="protein sequence ID" value="SNR98275.1"/>
    <property type="molecule type" value="Genomic_DNA"/>
</dbReference>
<dbReference type="InterPro" id="IPR003593">
    <property type="entry name" value="AAA+_ATPase"/>
</dbReference>
<dbReference type="GO" id="GO:0140359">
    <property type="term" value="F:ABC-type transporter activity"/>
    <property type="evidence" value="ECO:0007669"/>
    <property type="project" value="InterPro"/>
</dbReference>
<feature type="compositionally biased region" description="Low complexity" evidence="5">
    <location>
        <begin position="251"/>
        <end position="264"/>
    </location>
</feature>
<dbReference type="Pfam" id="PF00005">
    <property type="entry name" value="ABC_tran"/>
    <property type="match status" value="1"/>
</dbReference>
<dbReference type="Gene3D" id="3.40.50.300">
    <property type="entry name" value="P-loop containing nucleotide triphosphate hydrolases"/>
    <property type="match status" value="1"/>
</dbReference>
<sequence>MTTSHPAASIVIDRVTKNFTLRHARSIKEMSVRAFRGQPLSDRFRALDEVSLTIGQGETVALMGLNGSGKSTLLKLISGVMRPDSGSVLVRGRIAGLIDVGAGLHPELTGRENVLLNGAILGMPQAEIARKFDAIVEFSGVERFLDDQVKFYSSGMFMRLAFSIAAHTEPDVFLIDEVLAVGDPPFREKCLDRIRELRGEGRTMVVVAHDIRMLVGLCDRGVTMRQGRVIFDGPTAEAGRLVREDRAARRAASQAGRAAGTTAAPGVSRGGGDIGG</sequence>
<dbReference type="Proteomes" id="UP000198420">
    <property type="component" value="Unassembled WGS sequence"/>
</dbReference>
<dbReference type="GO" id="GO:0005524">
    <property type="term" value="F:ATP binding"/>
    <property type="evidence" value="ECO:0007669"/>
    <property type="project" value="UniProtKB-KW"/>
</dbReference>
<evidence type="ECO:0000259" key="6">
    <source>
        <dbReference type="PROSITE" id="PS50893"/>
    </source>
</evidence>
<keyword evidence="2" id="KW-0813">Transport</keyword>
<dbReference type="CDD" id="cd03220">
    <property type="entry name" value="ABC_KpsT_Wzt"/>
    <property type="match status" value="1"/>
</dbReference>
<dbReference type="GO" id="GO:0016020">
    <property type="term" value="C:membrane"/>
    <property type="evidence" value="ECO:0007669"/>
    <property type="project" value="InterPro"/>
</dbReference>
<keyword evidence="4 7" id="KW-0067">ATP-binding</keyword>
<evidence type="ECO:0000256" key="2">
    <source>
        <dbReference type="ARBA" id="ARBA00022448"/>
    </source>
</evidence>
<evidence type="ECO:0000256" key="1">
    <source>
        <dbReference type="ARBA" id="ARBA00005417"/>
    </source>
</evidence>
<comment type="similarity">
    <text evidence="1">Belongs to the ABC transporter superfamily.</text>
</comment>
<dbReference type="PROSITE" id="PS50893">
    <property type="entry name" value="ABC_TRANSPORTER_2"/>
    <property type="match status" value="1"/>
</dbReference>
<dbReference type="InterPro" id="IPR027417">
    <property type="entry name" value="P-loop_NTPase"/>
</dbReference>
<feature type="domain" description="ABC transporter" evidence="6">
    <location>
        <begin position="27"/>
        <end position="251"/>
    </location>
</feature>
<gene>
    <name evidence="7" type="ORF">SAMN06265355_109163</name>
</gene>
<evidence type="ECO:0000313" key="8">
    <source>
        <dbReference type="Proteomes" id="UP000198420"/>
    </source>
</evidence>
<accession>A0A239ARF8</accession>
<dbReference type="AlphaFoldDB" id="A0A239ARF8"/>
<dbReference type="SUPFAM" id="SSF52540">
    <property type="entry name" value="P-loop containing nucleoside triphosphate hydrolases"/>
    <property type="match status" value="1"/>
</dbReference>
<organism evidence="7 8">
    <name type="scientific">Actinomadura mexicana</name>
    <dbReference type="NCBI Taxonomy" id="134959"/>
    <lineage>
        <taxon>Bacteria</taxon>
        <taxon>Bacillati</taxon>
        <taxon>Actinomycetota</taxon>
        <taxon>Actinomycetes</taxon>
        <taxon>Streptosporangiales</taxon>
        <taxon>Thermomonosporaceae</taxon>
        <taxon>Actinomadura</taxon>
    </lineage>
</organism>